<feature type="transmembrane region" description="Helical" evidence="6">
    <location>
        <begin position="191"/>
        <end position="214"/>
    </location>
</feature>
<organism evidence="8 9">
    <name type="scientific">Paenacidovorax caeni</name>
    <dbReference type="NCBI Taxonomy" id="343013"/>
    <lineage>
        <taxon>Bacteria</taxon>
        <taxon>Pseudomonadati</taxon>
        <taxon>Pseudomonadota</taxon>
        <taxon>Betaproteobacteria</taxon>
        <taxon>Burkholderiales</taxon>
        <taxon>Comamonadaceae</taxon>
        <taxon>Paenacidovorax</taxon>
    </lineage>
</organism>
<evidence type="ECO:0000256" key="6">
    <source>
        <dbReference type="SAM" id="Phobius"/>
    </source>
</evidence>
<comment type="subcellular location">
    <subcellularLocation>
        <location evidence="1">Membrane</location>
    </subcellularLocation>
</comment>
<dbReference type="SUPFAM" id="SSF58104">
    <property type="entry name" value="Methyl-accepting chemotaxis protein (MCP) signaling domain"/>
    <property type="match status" value="1"/>
</dbReference>
<keyword evidence="4" id="KW-0807">Transducer</keyword>
<dbReference type="CDD" id="cd11386">
    <property type="entry name" value="MCP_signal"/>
    <property type="match status" value="1"/>
</dbReference>
<accession>A0A1I7EYH8</accession>
<dbReference type="InterPro" id="IPR004090">
    <property type="entry name" value="Chemotax_Me-accpt_rcpt"/>
</dbReference>
<reference evidence="8 9" key="1">
    <citation type="submission" date="2016-10" db="EMBL/GenBank/DDBJ databases">
        <authorList>
            <person name="de Groot N.N."/>
        </authorList>
    </citation>
    <scope>NUCLEOTIDE SEQUENCE [LARGE SCALE GENOMIC DNA]</scope>
    <source>
        <strain evidence="8 9">R-24608</strain>
    </source>
</reference>
<keyword evidence="9" id="KW-1185">Reference proteome</keyword>
<feature type="transmembrane region" description="Helical" evidence="6">
    <location>
        <begin position="12"/>
        <end position="32"/>
    </location>
</feature>
<feature type="compositionally biased region" description="Basic and acidic residues" evidence="5">
    <location>
        <begin position="577"/>
        <end position="589"/>
    </location>
</feature>
<keyword evidence="6" id="KW-1133">Transmembrane helix</keyword>
<dbReference type="InterPro" id="IPR024478">
    <property type="entry name" value="HlyB_4HB_MCP"/>
</dbReference>
<dbReference type="OrthoDB" id="9763018at2"/>
<keyword evidence="6" id="KW-0812">Transmembrane</keyword>
<dbReference type="Pfam" id="PF12729">
    <property type="entry name" value="4HB_MCP_1"/>
    <property type="match status" value="1"/>
</dbReference>
<dbReference type="Pfam" id="PF00015">
    <property type="entry name" value="MCPsignal"/>
    <property type="match status" value="1"/>
</dbReference>
<dbReference type="PRINTS" id="PR00260">
    <property type="entry name" value="CHEMTRNSDUCR"/>
</dbReference>
<dbReference type="GO" id="GO:0007165">
    <property type="term" value="P:signal transduction"/>
    <property type="evidence" value="ECO:0007669"/>
    <property type="project" value="UniProtKB-KW"/>
</dbReference>
<protein>
    <submittedName>
        <fullName evidence="8">Four helix bundle sensory module for signal transduction</fullName>
    </submittedName>
</protein>
<gene>
    <name evidence="8" type="ORF">SAMN04489707_100134</name>
</gene>
<dbReference type="EMBL" id="FPBX01000001">
    <property type="protein sequence ID" value="SFU28992.1"/>
    <property type="molecule type" value="Genomic_DNA"/>
</dbReference>
<keyword evidence="2" id="KW-0488">Methylation</keyword>
<evidence type="ECO:0000259" key="7">
    <source>
        <dbReference type="PROSITE" id="PS50111"/>
    </source>
</evidence>
<evidence type="ECO:0000256" key="2">
    <source>
        <dbReference type="ARBA" id="ARBA00022481"/>
    </source>
</evidence>
<keyword evidence="6" id="KW-0472">Membrane</keyword>
<evidence type="ECO:0000256" key="1">
    <source>
        <dbReference type="ARBA" id="ARBA00004370"/>
    </source>
</evidence>
<dbReference type="Proteomes" id="UP000183656">
    <property type="component" value="Unassembled WGS sequence"/>
</dbReference>
<dbReference type="SMART" id="SM00283">
    <property type="entry name" value="MA"/>
    <property type="match status" value="1"/>
</dbReference>
<dbReference type="PANTHER" id="PTHR43531:SF14">
    <property type="entry name" value="METHYL-ACCEPTING CHEMOTAXIS PROTEIN I-RELATED"/>
    <property type="match status" value="1"/>
</dbReference>
<evidence type="ECO:0000256" key="4">
    <source>
        <dbReference type="PROSITE-ProRule" id="PRU00284"/>
    </source>
</evidence>
<evidence type="ECO:0000313" key="9">
    <source>
        <dbReference type="Proteomes" id="UP000183656"/>
    </source>
</evidence>
<evidence type="ECO:0000313" key="8">
    <source>
        <dbReference type="EMBL" id="SFU28992.1"/>
    </source>
</evidence>
<dbReference type="STRING" id="343013.SAMN04489707_100134"/>
<dbReference type="PANTHER" id="PTHR43531">
    <property type="entry name" value="PROTEIN ICFG"/>
    <property type="match status" value="1"/>
</dbReference>
<feature type="domain" description="Methyl-accepting transducer" evidence="7">
    <location>
        <begin position="275"/>
        <end position="504"/>
    </location>
</feature>
<dbReference type="GO" id="GO:0005886">
    <property type="term" value="C:plasma membrane"/>
    <property type="evidence" value="ECO:0007669"/>
    <property type="project" value="TreeGrafter"/>
</dbReference>
<sequence>MPFSQMSVAARLYAGFGLILALLAVVTGIAMAKVERINGALRANSEEHVQVQRYAINFRGSAHDRSIAVRDVVLGNTPAERQKEIATIAALAAFYAESAGPLEKLIARPGAAPELARLYADIRAIEAKAVATTQAIIAQAEAGDAAAREALWQQAKPQYVQWLAAINQLIDFEEARIQAENRTALEQAGGFLAVMLTALVLALLLSGAVAWIVARSILRQLGAEPRALAEVAHHVAQGDLGPVAGAAQARPGSVLASLGAMQASLAAVVGQVRQASNAVTTGSQEIASGNTGLLQRTEAQAASLQQATSSMAQMTASVRNNADSARQATQLAASASETAHKGGVVVGEVVSTMHEITASSRRIGDIIGVIDGIAFQTNILALNAAVEAARAGEQGRGFAVVAGEVRSLAQRSAAAAREIKALIDNSVAKVEEGSRLVGDAGATMTDIVDQAQRVAGLIAQISAATAEQTEGIAQVGSVVTQLDSATQQNAALVEQSAAAAEALQQQAAQLATAVSVFTLDGDGQARMPARTASTPPRTATARPLPAAAKPLPAAGTPQPRPPALRAAPAKLPQARRSTQESHDAEWESF</sequence>
<comment type="similarity">
    <text evidence="3">Belongs to the methyl-accepting chemotaxis (MCP) protein family.</text>
</comment>
<dbReference type="InterPro" id="IPR051310">
    <property type="entry name" value="MCP_chemotaxis"/>
</dbReference>
<dbReference type="PROSITE" id="PS50111">
    <property type="entry name" value="CHEMOTAXIS_TRANSDUC_2"/>
    <property type="match status" value="1"/>
</dbReference>
<evidence type="ECO:0000256" key="5">
    <source>
        <dbReference type="SAM" id="MobiDB-lite"/>
    </source>
</evidence>
<dbReference type="FunFam" id="1.10.287.950:FF:000001">
    <property type="entry name" value="Methyl-accepting chemotaxis sensory transducer"/>
    <property type="match status" value="1"/>
</dbReference>
<dbReference type="RefSeq" id="WP_082366500.1">
    <property type="nucleotide sequence ID" value="NZ_CYIG01000007.1"/>
</dbReference>
<dbReference type="GO" id="GO:0004888">
    <property type="term" value="F:transmembrane signaling receptor activity"/>
    <property type="evidence" value="ECO:0007669"/>
    <property type="project" value="InterPro"/>
</dbReference>
<feature type="compositionally biased region" description="Low complexity" evidence="5">
    <location>
        <begin position="525"/>
        <end position="576"/>
    </location>
</feature>
<dbReference type="AlphaFoldDB" id="A0A1I7EYH8"/>
<dbReference type="Gene3D" id="1.10.287.950">
    <property type="entry name" value="Methyl-accepting chemotaxis protein"/>
    <property type="match status" value="1"/>
</dbReference>
<evidence type="ECO:0000256" key="3">
    <source>
        <dbReference type="ARBA" id="ARBA00029447"/>
    </source>
</evidence>
<dbReference type="InterPro" id="IPR004089">
    <property type="entry name" value="MCPsignal_dom"/>
</dbReference>
<feature type="region of interest" description="Disordered" evidence="5">
    <location>
        <begin position="525"/>
        <end position="589"/>
    </location>
</feature>
<proteinExistence type="inferred from homology"/>
<dbReference type="GO" id="GO:0006935">
    <property type="term" value="P:chemotaxis"/>
    <property type="evidence" value="ECO:0007669"/>
    <property type="project" value="InterPro"/>
</dbReference>
<name>A0A1I7EYH8_9BURK</name>